<evidence type="ECO:0000256" key="6">
    <source>
        <dbReference type="SAM" id="Coils"/>
    </source>
</evidence>
<dbReference type="OrthoDB" id="6513042at2759"/>
<sequence>MFVSAASHARHAASRPRQARQDRVKIATPLCGCASHVPISLNHKFNFLTLSKTFKPNALLSVGIRPHALATLVCSKKLLSEAFGAGIVPSNARSIQTSTTTSLNGHRFSRSARKLSFLGIRNYFSGLERRAKRHNHELLVVRRVQFSVSCPSRGSAQALLRTPTHLSTPAEDHYVGNHVLRPLSQRFDWRLRATSRINRTQPLEGQRHRRYVKRVIPPHIRVREGEPFFEQIQAYNEHFLPLLESEQTQDEEVLRERLSTWSLLRLQEEGYTLTGLSAFWMGAPKFGRPVASFSLGPGIDLPEHRFENGTQVLVSRFDPLQEPPRRGSVLNSTASQLRIVFEEKFEDELDGCWRLDIGRSNIVFIRMREAISRFHQDPQALEDPLLISPPDNQFILHGTHLRDVLLRSFSPDSPSLHVPLQPPDEVEYVPRGRLEHDSREVREHGGAFKEDMHIQSWARRYSQVNPIVIDGDPVLEGLNATQIRAIALMIGERISLVQGPPGTGKTRTIIEAVKLLKAHFEVHHPLLVCTYTNVAVDNLVEGFAAAGVKPLRVGFAAKIKSSLHEYTLEAKLEAHPLKPKVDQLVKEQENVERKLEGLESRIITAEKSGSEKLSSMRTAVTIAERQVLAVRAKLYALHQEMLNDIISAADVICTTCITSASAALNILDFPVVFLDEASMSTEPASLIPLMRGSQHVALIGDHKQLPPVITSREAQLNGLGISLFERLTEEGIVPSIMLDVQYRMHPSISRFPSSEFYDFALQDGTLDSAGSIHPMLLPPLSSHLEQNVLTGHRPSVVFIDHGGGETSKDRGVVNWNEAHIVCSIIEDLLLQNEDLQGANIGVIAPYAAQISLLSRLLNTDAKYHRRFESTLGGHRMMQLGSIEVKTVDGFQGREKDVIIFSTVRNNTSGYIGFLADRRRLNVGLTRAKRGLFVVGSIGTLKAGWVGKGRLGESPAKLSKGAEAWRRYANYLLEGNMVMTLSGDRLREVLYGHAPKATSS</sequence>
<keyword evidence="3" id="KW-0378">Hydrolase</keyword>
<evidence type="ECO:0000256" key="5">
    <source>
        <dbReference type="ARBA" id="ARBA00022840"/>
    </source>
</evidence>
<dbReference type="SUPFAM" id="SSF52540">
    <property type="entry name" value="P-loop containing nucleoside triphosphate hydrolases"/>
    <property type="match status" value="1"/>
</dbReference>
<feature type="compositionally biased region" description="Basic residues" evidence="7">
    <location>
        <begin position="8"/>
        <end position="18"/>
    </location>
</feature>
<feature type="coiled-coil region" evidence="6">
    <location>
        <begin position="581"/>
        <end position="608"/>
    </location>
</feature>
<evidence type="ECO:0000256" key="1">
    <source>
        <dbReference type="ARBA" id="ARBA00007913"/>
    </source>
</evidence>
<feature type="domain" description="DNA2/NAM7 helicase-like C-terminal" evidence="9">
    <location>
        <begin position="720"/>
        <end position="936"/>
    </location>
</feature>
<dbReference type="GO" id="GO:0005694">
    <property type="term" value="C:chromosome"/>
    <property type="evidence" value="ECO:0007669"/>
    <property type="project" value="UniProtKB-ARBA"/>
</dbReference>
<dbReference type="GO" id="GO:0000184">
    <property type="term" value="P:nuclear-transcribed mRNA catabolic process, nonsense-mediated decay"/>
    <property type="evidence" value="ECO:0007669"/>
    <property type="project" value="TreeGrafter"/>
</dbReference>
<keyword evidence="5" id="KW-0067">ATP-binding</keyword>
<gene>
    <name evidence="10" type="ORF">CY34DRAFT_91793</name>
</gene>
<reference evidence="11" key="2">
    <citation type="submission" date="2015-01" db="EMBL/GenBank/DDBJ databases">
        <title>Evolutionary Origins and Diversification of the Mycorrhizal Mutualists.</title>
        <authorList>
            <consortium name="DOE Joint Genome Institute"/>
            <consortium name="Mycorrhizal Genomics Consortium"/>
            <person name="Kohler A."/>
            <person name="Kuo A."/>
            <person name="Nagy L.G."/>
            <person name="Floudas D."/>
            <person name="Copeland A."/>
            <person name="Barry K.W."/>
            <person name="Cichocki N."/>
            <person name="Veneault-Fourrey C."/>
            <person name="LaButti K."/>
            <person name="Lindquist E.A."/>
            <person name="Lipzen A."/>
            <person name="Lundell T."/>
            <person name="Morin E."/>
            <person name="Murat C."/>
            <person name="Riley R."/>
            <person name="Ohm R."/>
            <person name="Sun H."/>
            <person name="Tunlid A."/>
            <person name="Henrissat B."/>
            <person name="Grigoriev I.V."/>
            <person name="Hibbett D.S."/>
            <person name="Martin F."/>
        </authorList>
    </citation>
    <scope>NUCLEOTIDE SEQUENCE [LARGE SCALE GENOMIC DNA]</scope>
    <source>
        <strain evidence="11">UH-Slu-Lm8-n1</strain>
    </source>
</reference>
<evidence type="ECO:0000256" key="3">
    <source>
        <dbReference type="ARBA" id="ARBA00022801"/>
    </source>
</evidence>
<accession>A0A0D0A8G9</accession>
<dbReference type="EMBL" id="KN835419">
    <property type="protein sequence ID" value="KIK37951.1"/>
    <property type="molecule type" value="Genomic_DNA"/>
</dbReference>
<keyword evidence="4" id="KW-0347">Helicase</keyword>
<evidence type="ECO:0000313" key="10">
    <source>
        <dbReference type="EMBL" id="KIK37951.1"/>
    </source>
</evidence>
<dbReference type="InterPro" id="IPR041679">
    <property type="entry name" value="DNA2/NAM7-like_C"/>
</dbReference>
<comment type="similarity">
    <text evidence="1">Belongs to the DNA2/NAM7 helicase family.</text>
</comment>
<dbReference type="Pfam" id="PF13086">
    <property type="entry name" value="AAA_11"/>
    <property type="match status" value="1"/>
</dbReference>
<dbReference type="GO" id="GO:0016787">
    <property type="term" value="F:hydrolase activity"/>
    <property type="evidence" value="ECO:0007669"/>
    <property type="project" value="UniProtKB-KW"/>
</dbReference>
<keyword evidence="6" id="KW-0175">Coiled coil</keyword>
<evidence type="ECO:0000256" key="4">
    <source>
        <dbReference type="ARBA" id="ARBA00022806"/>
    </source>
</evidence>
<dbReference type="PANTHER" id="PTHR10887:SF517">
    <property type="entry name" value="RNA HELICASE NONSENSE MRNA REDUCING FACTOR"/>
    <property type="match status" value="1"/>
</dbReference>
<dbReference type="PANTHER" id="PTHR10887">
    <property type="entry name" value="DNA2/NAM7 HELICASE FAMILY"/>
    <property type="match status" value="1"/>
</dbReference>
<dbReference type="HOGENOM" id="CLU_001666_8_3_1"/>
<dbReference type="GO" id="GO:0005524">
    <property type="term" value="F:ATP binding"/>
    <property type="evidence" value="ECO:0007669"/>
    <property type="project" value="UniProtKB-KW"/>
</dbReference>
<dbReference type="InParanoid" id="A0A0D0A8G9"/>
<dbReference type="STRING" id="930992.A0A0D0A8G9"/>
<keyword evidence="11" id="KW-1185">Reference proteome</keyword>
<evidence type="ECO:0000313" key="11">
    <source>
        <dbReference type="Proteomes" id="UP000054485"/>
    </source>
</evidence>
<dbReference type="CDD" id="cd18808">
    <property type="entry name" value="SF1_C_Upf1"/>
    <property type="match status" value="1"/>
</dbReference>
<evidence type="ECO:0000256" key="7">
    <source>
        <dbReference type="SAM" id="MobiDB-lite"/>
    </source>
</evidence>
<protein>
    <recommendedName>
        <fullName evidence="12">P-loop containing nucleoside triphosphate hydrolase protein</fullName>
    </recommendedName>
</protein>
<dbReference type="InterPro" id="IPR045055">
    <property type="entry name" value="DNA2/NAM7-like"/>
</dbReference>
<organism evidence="10 11">
    <name type="scientific">Suillus luteus UH-Slu-Lm8-n1</name>
    <dbReference type="NCBI Taxonomy" id="930992"/>
    <lineage>
        <taxon>Eukaryota</taxon>
        <taxon>Fungi</taxon>
        <taxon>Dikarya</taxon>
        <taxon>Basidiomycota</taxon>
        <taxon>Agaricomycotina</taxon>
        <taxon>Agaricomycetes</taxon>
        <taxon>Agaricomycetidae</taxon>
        <taxon>Boletales</taxon>
        <taxon>Suillineae</taxon>
        <taxon>Suillaceae</taxon>
        <taxon>Suillus</taxon>
    </lineage>
</organism>
<dbReference type="Pfam" id="PF13087">
    <property type="entry name" value="AAA_12"/>
    <property type="match status" value="1"/>
</dbReference>
<dbReference type="FunFam" id="3.40.50.300:FF:000326">
    <property type="entry name" value="P-loop containing nucleoside triphosphate hydrolase"/>
    <property type="match status" value="1"/>
</dbReference>
<dbReference type="Proteomes" id="UP000054485">
    <property type="component" value="Unassembled WGS sequence"/>
</dbReference>
<keyword evidence="2" id="KW-0547">Nucleotide-binding</keyword>
<dbReference type="InterPro" id="IPR047187">
    <property type="entry name" value="SF1_C_Upf1"/>
</dbReference>
<name>A0A0D0A8G9_9AGAM</name>
<feature type="domain" description="DNA2/NAM7 helicase helicase" evidence="8">
    <location>
        <begin position="478"/>
        <end position="712"/>
    </location>
</feature>
<feature type="region of interest" description="Disordered" evidence="7">
    <location>
        <begin position="1"/>
        <end position="21"/>
    </location>
</feature>
<dbReference type="InterPro" id="IPR041677">
    <property type="entry name" value="DNA2/NAM7_AAA_11"/>
</dbReference>
<dbReference type="Gene3D" id="3.40.50.300">
    <property type="entry name" value="P-loop containing nucleotide triphosphate hydrolases"/>
    <property type="match status" value="2"/>
</dbReference>
<dbReference type="GO" id="GO:0003724">
    <property type="term" value="F:RNA helicase activity"/>
    <property type="evidence" value="ECO:0007669"/>
    <property type="project" value="TreeGrafter"/>
</dbReference>
<evidence type="ECO:0008006" key="12">
    <source>
        <dbReference type="Google" id="ProtNLM"/>
    </source>
</evidence>
<evidence type="ECO:0000259" key="8">
    <source>
        <dbReference type="Pfam" id="PF13086"/>
    </source>
</evidence>
<evidence type="ECO:0000259" key="9">
    <source>
        <dbReference type="Pfam" id="PF13087"/>
    </source>
</evidence>
<evidence type="ECO:0000256" key="2">
    <source>
        <dbReference type="ARBA" id="ARBA00022741"/>
    </source>
</evidence>
<dbReference type="AlphaFoldDB" id="A0A0D0A8G9"/>
<dbReference type="GO" id="GO:0005737">
    <property type="term" value="C:cytoplasm"/>
    <property type="evidence" value="ECO:0007669"/>
    <property type="project" value="TreeGrafter"/>
</dbReference>
<dbReference type="InterPro" id="IPR027417">
    <property type="entry name" value="P-loop_NTPase"/>
</dbReference>
<proteinExistence type="inferred from homology"/>
<reference evidence="10 11" key="1">
    <citation type="submission" date="2014-04" db="EMBL/GenBank/DDBJ databases">
        <authorList>
            <consortium name="DOE Joint Genome Institute"/>
            <person name="Kuo A."/>
            <person name="Ruytinx J."/>
            <person name="Rineau F."/>
            <person name="Colpaert J."/>
            <person name="Kohler A."/>
            <person name="Nagy L.G."/>
            <person name="Floudas D."/>
            <person name="Copeland A."/>
            <person name="Barry K.W."/>
            <person name="Cichocki N."/>
            <person name="Veneault-Fourrey C."/>
            <person name="LaButti K."/>
            <person name="Lindquist E.A."/>
            <person name="Lipzen A."/>
            <person name="Lundell T."/>
            <person name="Morin E."/>
            <person name="Murat C."/>
            <person name="Sun H."/>
            <person name="Tunlid A."/>
            <person name="Henrissat B."/>
            <person name="Grigoriev I.V."/>
            <person name="Hibbett D.S."/>
            <person name="Martin F."/>
            <person name="Nordberg H.P."/>
            <person name="Cantor M.N."/>
            <person name="Hua S.X."/>
        </authorList>
    </citation>
    <scope>NUCLEOTIDE SEQUENCE [LARGE SCALE GENOMIC DNA]</scope>
    <source>
        <strain evidence="10 11">UH-Slu-Lm8-n1</strain>
    </source>
</reference>